<name>A0A1R4FPA1_BREDI</name>
<sequence>MKSSDQYRGHNQEQQCAGQGDAELEKREADLGHRIPCNAQPR</sequence>
<feature type="compositionally biased region" description="Basic and acidic residues" evidence="1">
    <location>
        <begin position="23"/>
        <end position="33"/>
    </location>
</feature>
<dbReference type="EMBL" id="FUIE01000034">
    <property type="protein sequence ID" value="SJM57804.1"/>
    <property type="molecule type" value="Genomic_DNA"/>
</dbReference>
<proteinExistence type="predicted"/>
<gene>
    <name evidence="2" type="ORF">FM111_06135</name>
</gene>
<evidence type="ECO:0000256" key="1">
    <source>
        <dbReference type="SAM" id="MobiDB-lite"/>
    </source>
</evidence>
<protein>
    <submittedName>
        <fullName evidence="2">Uncharacterized protein</fullName>
    </submittedName>
</protein>
<dbReference type="AlphaFoldDB" id="A0A1R4FPA1"/>
<feature type="region of interest" description="Disordered" evidence="1">
    <location>
        <begin position="1"/>
        <end position="42"/>
    </location>
</feature>
<organism evidence="2 3">
    <name type="scientific">Brevundimonas diminuta 3F5N</name>
    <dbReference type="NCBI Taxonomy" id="1255603"/>
    <lineage>
        <taxon>Bacteria</taxon>
        <taxon>Pseudomonadati</taxon>
        <taxon>Pseudomonadota</taxon>
        <taxon>Alphaproteobacteria</taxon>
        <taxon>Caulobacterales</taxon>
        <taxon>Caulobacteraceae</taxon>
        <taxon>Brevundimonas</taxon>
    </lineage>
</organism>
<evidence type="ECO:0000313" key="3">
    <source>
        <dbReference type="Proteomes" id="UP000195766"/>
    </source>
</evidence>
<reference evidence="2 3" key="1">
    <citation type="submission" date="2017-02" db="EMBL/GenBank/DDBJ databases">
        <authorList>
            <person name="Peterson S.W."/>
        </authorList>
    </citation>
    <scope>NUCLEOTIDE SEQUENCE [LARGE SCALE GENOMIC DNA]</scope>
    <source>
        <strain evidence="2 3">3F5N</strain>
    </source>
</reference>
<accession>A0A1R4FPA1</accession>
<evidence type="ECO:0000313" key="2">
    <source>
        <dbReference type="EMBL" id="SJM57804.1"/>
    </source>
</evidence>
<feature type="compositionally biased region" description="Basic and acidic residues" evidence="1">
    <location>
        <begin position="1"/>
        <end position="11"/>
    </location>
</feature>
<dbReference type="Proteomes" id="UP000195766">
    <property type="component" value="Unassembled WGS sequence"/>
</dbReference>